<organism evidence="2">
    <name type="scientific">Oceaniferula spumae</name>
    <dbReference type="NCBI Taxonomy" id="2979115"/>
    <lineage>
        <taxon>Bacteria</taxon>
        <taxon>Pseudomonadati</taxon>
        <taxon>Verrucomicrobiota</taxon>
        <taxon>Verrucomicrobiia</taxon>
        <taxon>Verrucomicrobiales</taxon>
        <taxon>Verrucomicrobiaceae</taxon>
        <taxon>Oceaniferula</taxon>
    </lineage>
</organism>
<proteinExistence type="predicted"/>
<dbReference type="EMBL" id="AP026866">
    <property type="protein sequence ID" value="BDS06933.1"/>
    <property type="molecule type" value="Genomic_DNA"/>
</dbReference>
<dbReference type="SUPFAM" id="SSF160113">
    <property type="entry name" value="YegP-like"/>
    <property type="match status" value="2"/>
</dbReference>
<feature type="domain" description="DUF1508" evidence="1">
    <location>
        <begin position="11"/>
        <end position="52"/>
    </location>
</feature>
<dbReference type="InterPro" id="IPR051141">
    <property type="entry name" value="UPF0339_domain"/>
</dbReference>
<evidence type="ECO:0000259" key="1">
    <source>
        <dbReference type="Pfam" id="PF07411"/>
    </source>
</evidence>
<evidence type="ECO:0000313" key="2">
    <source>
        <dbReference type="EMBL" id="BDS06933.1"/>
    </source>
</evidence>
<dbReference type="PANTHER" id="PTHR40606">
    <property type="match status" value="1"/>
</dbReference>
<sequence length="108" mass="11745">MFEIYQSEKTQKFHFRLKAKNGEIILTGQAYKDKSGCENGVASVKKNGGDESKFEIKDSTDGKQYFVLKASNGQIIGQSQMYKTESGLKNGIASVGKNAAGDVKDLTA</sequence>
<dbReference type="AlphaFoldDB" id="A0AAT9FLW1"/>
<gene>
    <name evidence="2" type="ORF">NT6N_19730</name>
</gene>
<dbReference type="InterPro" id="IPR010879">
    <property type="entry name" value="DUF1508"/>
</dbReference>
<feature type="domain" description="DUF1508" evidence="1">
    <location>
        <begin position="60"/>
        <end position="102"/>
    </location>
</feature>
<name>A0AAT9FLW1_9BACT</name>
<dbReference type="KEGG" id="osu:NT6N_19730"/>
<protein>
    <recommendedName>
        <fullName evidence="1">DUF1508 domain-containing protein</fullName>
    </recommendedName>
</protein>
<dbReference type="PANTHER" id="PTHR40606:SF1">
    <property type="entry name" value="UPF0339 PROTEIN YEGP"/>
    <property type="match status" value="1"/>
</dbReference>
<dbReference type="Pfam" id="PF07411">
    <property type="entry name" value="DUF1508"/>
    <property type="match status" value="2"/>
</dbReference>
<reference evidence="2" key="1">
    <citation type="submission" date="2024-07" db="EMBL/GenBank/DDBJ databases">
        <title>Complete genome sequence of Verrucomicrobiaceae bacterium NT6N.</title>
        <authorList>
            <person name="Huang C."/>
            <person name="Takami H."/>
            <person name="Hamasaki K."/>
        </authorList>
    </citation>
    <scope>NUCLEOTIDE SEQUENCE</scope>
    <source>
        <strain evidence="2">NT6N</strain>
    </source>
</reference>
<accession>A0AAT9FLW1</accession>
<dbReference type="InterPro" id="IPR036913">
    <property type="entry name" value="YegP-like_sf"/>
</dbReference>
<dbReference type="Gene3D" id="3.30.160.160">
    <property type="entry name" value="YegP-like"/>
    <property type="match status" value="2"/>
</dbReference>